<name>A0AAV4UFK4_9ARAC</name>
<reference evidence="2 3" key="1">
    <citation type="submission" date="2021-06" db="EMBL/GenBank/DDBJ databases">
        <title>Caerostris darwini draft genome.</title>
        <authorList>
            <person name="Kono N."/>
            <person name="Arakawa K."/>
        </authorList>
    </citation>
    <scope>NUCLEOTIDE SEQUENCE [LARGE SCALE GENOMIC DNA]</scope>
</reference>
<keyword evidence="1" id="KW-0472">Membrane</keyword>
<evidence type="ECO:0000313" key="2">
    <source>
        <dbReference type="EMBL" id="GIY56590.1"/>
    </source>
</evidence>
<organism evidence="2 3">
    <name type="scientific">Caerostris darwini</name>
    <dbReference type="NCBI Taxonomy" id="1538125"/>
    <lineage>
        <taxon>Eukaryota</taxon>
        <taxon>Metazoa</taxon>
        <taxon>Ecdysozoa</taxon>
        <taxon>Arthropoda</taxon>
        <taxon>Chelicerata</taxon>
        <taxon>Arachnida</taxon>
        <taxon>Araneae</taxon>
        <taxon>Araneomorphae</taxon>
        <taxon>Entelegynae</taxon>
        <taxon>Araneoidea</taxon>
        <taxon>Araneidae</taxon>
        <taxon>Caerostris</taxon>
    </lineage>
</organism>
<sequence length="93" mass="10859">MGVEFGDIKHLEYDLPDRDWRYLDLFLSWVILTIVNLLYGAMILTSVVFKRKTFITGFIERSLLCVATKYSASWSLHNFLKLPCRASSKGKYF</sequence>
<dbReference type="AlphaFoldDB" id="A0AAV4UFK4"/>
<dbReference type="EMBL" id="BPLQ01011207">
    <property type="protein sequence ID" value="GIY56590.1"/>
    <property type="molecule type" value="Genomic_DNA"/>
</dbReference>
<gene>
    <name evidence="2" type="ORF">CDAR_98111</name>
</gene>
<evidence type="ECO:0000256" key="1">
    <source>
        <dbReference type="SAM" id="Phobius"/>
    </source>
</evidence>
<keyword evidence="1" id="KW-0812">Transmembrane</keyword>
<comment type="caution">
    <text evidence="2">The sequence shown here is derived from an EMBL/GenBank/DDBJ whole genome shotgun (WGS) entry which is preliminary data.</text>
</comment>
<keyword evidence="3" id="KW-1185">Reference proteome</keyword>
<dbReference type="Proteomes" id="UP001054837">
    <property type="component" value="Unassembled WGS sequence"/>
</dbReference>
<evidence type="ECO:0000313" key="3">
    <source>
        <dbReference type="Proteomes" id="UP001054837"/>
    </source>
</evidence>
<feature type="transmembrane region" description="Helical" evidence="1">
    <location>
        <begin position="26"/>
        <end position="49"/>
    </location>
</feature>
<protein>
    <submittedName>
        <fullName evidence="2">Uncharacterized protein</fullName>
    </submittedName>
</protein>
<accession>A0AAV4UFK4</accession>
<proteinExistence type="predicted"/>
<keyword evidence="1" id="KW-1133">Transmembrane helix</keyword>